<sequence>MSNVNRPNALLALSSTQQRRGLTAEHKRSNATLTLTHPKQRSATSYDPSRLPVQSPTFAPSTLTHMRHLHKRLTCGVSGSGGKLTTKYDTHAAQRGASSTLTKLYHYS</sequence>
<dbReference type="Proteomes" id="UP000235392">
    <property type="component" value="Unassembled WGS sequence"/>
</dbReference>
<protein>
    <submittedName>
        <fullName evidence="2">Uncharacterized protein</fullName>
    </submittedName>
</protein>
<evidence type="ECO:0000313" key="3">
    <source>
        <dbReference type="EMBL" id="PLW44828.1"/>
    </source>
</evidence>
<organism evidence="2 4">
    <name type="scientific">Puccinia coronata f. sp. avenae</name>
    <dbReference type="NCBI Taxonomy" id="200324"/>
    <lineage>
        <taxon>Eukaryota</taxon>
        <taxon>Fungi</taxon>
        <taxon>Dikarya</taxon>
        <taxon>Basidiomycota</taxon>
        <taxon>Pucciniomycotina</taxon>
        <taxon>Pucciniomycetes</taxon>
        <taxon>Pucciniales</taxon>
        <taxon>Pucciniaceae</taxon>
        <taxon>Puccinia</taxon>
    </lineage>
</organism>
<comment type="caution">
    <text evidence="2">The sequence shown here is derived from an EMBL/GenBank/DDBJ whole genome shotgun (WGS) entry which is preliminary data.</text>
</comment>
<proteinExistence type="predicted"/>
<dbReference type="EMBL" id="PGCI01000054">
    <property type="protein sequence ID" value="PLW44828.1"/>
    <property type="molecule type" value="Genomic_DNA"/>
</dbReference>
<dbReference type="AlphaFoldDB" id="A0A2N5T3L9"/>
<feature type="compositionally biased region" description="Polar residues" evidence="1">
    <location>
        <begin position="30"/>
        <end position="56"/>
    </location>
</feature>
<reference evidence="4 5" key="1">
    <citation type="submission" date="2017-11" db="EMBL/GenBank/DDBJ databases">
        <title>De novo assembly and phasing of dikaryotic genomes from two isolates of Puccinia coronata f. sp. avenae, the causal agent of oat crown rust.</title>
        <authorList>
            <person name="Miller M.E."/>
            <person name="Zhang Y."/>
            <person name="Omidvar V."/>
            <person name="Sperschneider J."/>
            <person name="Schwessinger B."/>
            <person name="Raley C."/>
            <person name="Palmer J.M."/>
            <person name="Garnica D."/>
            <person name="Upadhyaya N."/>
            <person name="Rathjen J."/>
            <person name="Taylor J.M."/>
            <person name="Park R.F."/>
            <person name="Dodds P.N."/>
            <person name="Hirsch C.D."/>
            <person name="Kianian S.F."/>
            <person name="Figueroa M."/>
        </authorList>
    </citation>
    <scope>NUCLEOTIDE SEQUENCE [LARGE SCALE GENOMIC DNA]</scope>
    <source>
        <strain evidence="2">12NC29</strain>
        <strain evidence="3">12SD80</strain>
    </source>
</reference>
<evidence type="ECO:0000256" key="1">
    <source>
        <dbReference type="SAM" id="MobiDB-lite"/>
    </source>
</evidence>
<evidence type="ECO:0000313" key="4">
    <source>
        <dbReference type="Proteomes" id="UP000235388"/>
    </source>
</evidence>
<accession>A0A2N5T3L9</accession>
<evidence type="ECO:0000313" key="2">
    <source>
        <dbReference type="EMBL" id="PLW20086.1"/>
    </source>
</evidence>
<keyword evidence="4" id="KW-1185">Reference proteome</keyword>
<evidence type="ECO:0000313" key="5">
    <source>
        <dbReference type="Proteomes" id="UP000235392"/>
    </source>
</evidence>
<gene>
    <name evidence="2" type="ORF">PCANC_12057</name>
    <name evidence="3" type="ORF">PCASD_07133</name>
</gene>
<name>A0A2N5T3L9_9BASI</name>
<dbReference type="EMBL" id="PGCJ01000803">
    <property type="protein sequence ID" value="PLW20086.1"/>
    <property type="molecule type" value="Genomic_DNA"/>
</dbReference>
<feature type="region of interest" description="Disordered" evidence="1">
    <location>
        <begin position="15"/>
        <end position="56"/>
    </location>
</feature>
<dbReference type="Proteomes" id="UP000235388">
    <property type="component" value="Unassembled WGS sequence"/>
</dbReference>